<protein>
    <recommendedName>
        <fullName evidence="2">PH domain-containing protein</fullName>
    </recommendedName>
</protein>
<dbReference type="InterPro" id="IPR037840">
    <property type="entry name" value="PH_Anillin"/>
</dbReference>
<dbReference type="SMART" id="SM00233">
    <property type="entry name" value="PH"/>
    <property type="match status" value="1"/>
</dbReference>
<keyword evidence="3" id="KW-1185">Reference proteome</keyword>
<organism evidence="3 4">
    <name type="scientific">Mesorhabditis belari</name>
    <dbReference type="NCBI Taxonomy" id="2138241"/>
    <lineage>
        <taxon>Eukaryota</taxon>
        <taxon>Metazoa</taxon>
        <taxon>Ecdysozoa</taxon>
        <taxon>Nematoda</taxon>
        <taxon>Chromadorea</taxon>
        <taxon>Rhabditida</taxon>
        <taxon>Rhabditina</taxon>
        <taxon>Rhabditomorpha</taxon>
        <taxon>Rhabditoidea</taxon>
        <taxon>Rhabditidae</taxon>
        <taxon>Mesorhabditinae</taxon>
        <taxon>Mesorhabditis</taxon>
    </lineage>
</organism>
<dbReference type="PANTHER" id="PTHR21538:SF11">
    <property type="entry name" value="ANILLIN-LIKE PROTEIN 1"/>
    <property type="match status" value="1"/>
</dbReference>
<dbReference type="PROSITE" id="PS50003">
    <property type="entry name" value="PH_DOMAIN"/>
    <property type="match status" value="1"/>
</dbReference>
<evidence type="ECO:0000313" key="3">
    <source>
        <dbReference type="Proteomes" id="UP000887575"/>
    </source>
</evidence>
<dbReference type="Pfam" id="PF00169">
    <property type="entry name" value="PH"/>
    <property type="match status" value="1"/>
</dbReference>
<dbReference type="Pfam" id="PF08174">
    <property type="entry name" value="Anillin"/>
    <property type="match status" value="1"/>
</dbReference>
<dbReference type="InterPro" id="IPR011993">
    <property type="entry name" value="PH-like_dom_sf"/>
</dbReference>
<dbReference type="AlphaFoldDB" id="A0AAF3F2P6"/>
<evidence type="ECO:0000256" key="1">
    <source>
        <dbReference type="SAM" id="MobiDB-lite"/>
    </source>
</evidence>
<dbReference type="WBParaSite" id="MBELARI_LOCUS19983">
    <property type="protein sequence ID" value="MBELARI_LOCUS19983"/>
    <property type="gene ID" value="MBELARI_LOCUS19983"/>
</dbReference>
<dbReference type="InterPro" id="IPR051364">
    <property type="entry name" value="Cytokinesis/Rho-signaling"/>
</dbReference>
<dbReference type="CDD" id="cd01263">
    <property type="entry name" value="PH_anillin"/>
    <property type="match status" value="1"/>
</dbReference>
<feature type="compositionally biased region" description="Basic and acidic residues" evidence="1">
    <location>
        <begin position="1"/>
        <end position="27"/>
    </location>
</feature>
<feature type="domain" description="PH" evidence="2">
    <location>
        <begin position="716"/>
        <end position="829"/>
    </location>
</feature>
<evidence type="ECO:0000313" key="4">
    <source>
        <dbReference type="WBParaSite" id="MBELARI_LOCUS19983"/>
    </source>
</evidence>
<reference evidence="4" key="1">
    <citation type="submission" date="2024-02" db="UniProtKB">
        <authorList>
            <consortium name="WormBaseParasite"/>
        </authorList>
    </citation>
    <scope>IDENTIFICATION</scope>
</reference>
<feature type="compositionally biased region" description="Polar residues" evidence="1">
    <location>
        <begin position="28"/>
        <end position="42"/>
    </location>
</feature>
<feature type="region of interest" description="Disordered" evidence="1">
    <location>
        <begin position="376"/>
        <end position="429"/>
    </location>
</feature>
<dbReference type="GO" id="GO:0031106">
    <property type="term" value="P:septin ring organization"/>
    <property type="evidence" value="ECO:0007669"/>
    <property type="project" value="TreeGrafter"/>
</dbReference>
<feature type="compositionally biased region" description="Acidic residues" evidence="1">
    <location>
        <begin position="399"/>
        <end position="408"/>
    </location>
</feature>
<feature type="compositionally biased region" description="Polar residues" evidence="1">
    <location>
        <begin position="389"/>
        <end position="398"/>
    </location>
</feature>
<dbReference type="SUPFAM" id="SSF50729">
    <property type="entry name" value="PH domain-like"/>
    <property type="match status" value="1"/>
</dbReference>
<dbReference type="GO" id="GO:0005826">
    <property type="term" value="C:actomyosin contractile ring"/>
    <property type="evidence" value="ECO:0007669"/>
    <property type="project" value="TreeGrafter"/>
</dbReference>
<dbReference type="PANTHER" id="PTHR21538">
    <property type="entry name" value="ANILLIN/RHOTEKIN RTKN"/>
    <property type="match status" value="1"/>
</dbReference>
<accession>A0AAF3F2P6</accession>
<name>A0AAF3F2P6_9BILA</name>
<dbReference type="InterPro" id="IPR012966">
    <property type="entry name" value="AHD"/>
</dbReference>
<feature type="region of interest" description="Disordered" evidence="1">
    <location>
        <begin position="1"/>
        <end position="56"/>
    </location>
</feature>
<dbReference type="InterPro" id="IPR001849">
    <property type="entry name" value="PH_domain"/>
</dbReference>
<evidence type="ECO:0000259" key="2">
    <source>
        <dbReference type="PROSITE" id="PS50003"/>
    </source>
</evidence>
<dbReference type="GO" id="GO:0000281">
    <property type="term" value="P:mitotic cytokinesis"/>
    <property type="evidence" value="ECO:0007669"/>
    <property type="project" value="TreeGrafter"/>
</dbReference>
<dbReference type="Proteomes" id="UP000887575">
    <property type="component" value="Unassembled WGS sequence"/>
</dbReference>
<sequence>MENFDDRTKKILDMANSRRFELEKENSEGSFMQSLPKTPSETSPRKVLSESQPDASSGDFRIKFAALAAADDEFVYEPSRPTGKEDRKGPLRVGVEKSPVPIELCKPKFNYLPLKNSSEVNVQGSSEKRVTIKETPFNNTTLATNEETIGETTSTEYGIHTFLTKKVVQHGSASSLHKKENELLYSSPIRFDPKSTSSPINENLYVQSTFVRNNSRLHGPTSEISPIRHLETSQHSAGLAKNQGEITQHGSYLQTGAISSMPAYLSNSTSSKPISKSTVMAEVKPRLPTFHTLWRGSAGTPIVQGADPKEPAKPPVPPTANIKNLRSRWEFSSATGTPLHPDATEDELLNTARHMAETAIPIKKTVKKLPFLNTASYPSTRKSIDDMRSTPNKIPCNNDSEEDEEESQEPTLEQEHPEDGPNQDGEVIEEGDFDDSYFQHETNETVDGIQAIDAAFEFINSPQKHSRPYTPPFTSTNLQPLNSDTIHASNSDPALAHSISFYRKQRSAKDDKIEKIVFAGVQTPTSQQKVIQAESHHDREKRVDTTARIRQAIAVEGERGLRDHFGDIDVVYYFVILIKCETTLLHTALNSNENKINDDGSIELKKYFQIEKIHPDFNCIFEVYALRSKKEGMSHEEKYRIKGGTLKSIQSGFTMKTQKNSSHHNPILDSGFQLVGRLNLHINGTDRRKFHLIEPQHPLSGEVHMKIKKSATGKAGVPHRGFLSLYQKTQGLASWTRYWCVLEKGEMKFWRSPEDENTKDWAVSIDLSTCTKDGAIVEPHGNFPHSFHIDVWVPKEGTNREMEKLRVLMAADHKEMLVEWINALNKTVRNLLVWSTSINH</sequence>
<dbReference type="GO" id="GO:0000915">
    <property type="term" value="P:actomyosin contractile ring assembly"/>
    <property type="evidence" value="ECO:0007669"/>
    <property type="project" value="TreeGrafter"/>
</dbReference>
<proteinExistence type="predicted"/>
<dbReference type="Gene3D" id="2.30.29.30">
    <property type="entry name" value="Pleckstrin-homology domain (PH domain)/Phosphotyrosine-binding domain (PTB)"/>
    <property type="match status" value="1"/>
</dbReference>